<dbReference type="VEuPathDB" id="VectorBase:AMIN010416"/>
<dbReference type="InterPro" id="IPR052107">
    <property type="entry name" value="HEAT6"/>
</dbReference>
<dbReference type="EnsemblMetazoa" id="AMIN010416-RA">
    <property type="protein sequence ID" value="AMIN010416-PA"/>
    <property type="gene ID" value="AMIN010416"/>
</dbReference>
<dbReference type="SMART" id="SM01403">
    <property type="entry name" value="Ribosomal_S10"/>
    <property type="match status" value="1"/>
</dbReference>
<feature type="compositionally biased region" description="Basic residues" evidence="4">
    <location>
        <begin position="465"/>
        <end position="482"/>
    </location>
</feature>
<keyword evidence="7" id="KW-1185">Reference proteome</keyword>
<sequence length="1259" mass="140773">MATRLAAIFPRTTWAASGCGRCFGHSAGRMNRIYEPDYLELLKPKYPLYDTLNLTIKGYDYPLLESYQKFIHNVADSMDLEIADGYAKPPQKLNVQKFKPSSSIIDSEYKLTVYERTVQVEKVQAPLYPLLLRTLQAALPEGVTLKVSEHTWEQEEARTATKHSHHMELEQEFLQLSTKFLFLNCGTQIADYRNEINTLLNELNGLNYRGARISDVRSPVRLVESFVNIPVHEDTLVVKACFLIKSLVGRQKIVLPEPVALGLIVWLRKCLERRFYQVACDVLGTLQLLFCRCSDITQLLDFFISNNGVLVNVLADPDFRRVEPRTVSTALLDQCSSSELYVAAVLCLESILLCCEPLGVEVLEPYLTIVGNAVLDLIFKTRAESFTELAYYSLATASVNCLRIIVTLEEPNEWTTGQLGRLIGAAKSFMMYGIPDVGKIVPQRVPVSQQGIPEPQHIPISKGGKTAKTRKTRTHQKNKKASSRNSGAGSREKKTPEGGDINRQPYSEASIVLEWSTKGQPPIPGCYQTSDSDYSENDASSSRAQIDRHRTAKLRQTALVLIGTLAQHVEKRVMFGYWHALFPDETRTPATVSLLNCVLRDPSPKCRIAAIQATSFLLYKSKPFLIQAESSKKALVSFTPFSVTLGNMVIEMYDMLTQALATESDLTVLTQLLKGLTVFIQATPFHRLRAGIASRFVKTVRPLVRHRDATIKVAALMVMGFSISVPDLTEEIAGLVGIKKLAQTPTGNVARSKPVSKAFDLELNQEENEEEEVLDSDPEEDGTSKREDKPDGISLEPNDSDKPEENSMSWLVQVTLENLGVNGIASTVMPVRMECLQVLCAMTSHYSLLADHLPLVAQALKNAFGDPLSEIKLYAGRLLDLLGHAIHTELLLQDKIDSEQLNVALQFWVSIIPTVTEQIQDERLVATLRSVCCDALGNIGVHVYEKFPRDRQLALISLLTGCTFDDDSGVSSAAARALSVYILFPSLRDDVCYVDNTIESILRIMRDPNLTARIKTSWSLGNATDALILNQQHHLQHSHQTPQDSTHDQGYLMISDDLLRRILEVALESAKDNDKVRSNAVRTIGNVLHLLRPAQLEQPAWSPLYQDAIERLIQNVVGSSTVNVKVKWNACYALGNMMKNETFFLAGAGTWERRVFPALCETVVNSPNFKVRINAAQALSIIGKREHYGGFFQQIWHALLRALEQSDNLVDYNEYKRRDSLQEQLCLSLAHLLRFATKDDVVPMANLLLPLYDAVRGNW</sequence>
<accession>A0A182WJ62</accession>
<name>A0A182WJ62_9DIPT</name>
<dbReference type="InterPro" id="IPR027486">
    <property type="entry name" value="Ribosomal_uS10_dom"/>
</dbReference>
<proteinExistence type="predicted"/>
<dbReference type="GO" id="GO:0005840">
    <property type="term" value="C:ribosome"/>
    <property type="evidence" value="ECO:0007669"/>
    <property type="project" value="UniProtKB-KW"/>
</dbReference>
<reference evidence="6" key="2">
    <citation type="submission" date="2020-05" db="UniProtKB">
        <authorList>
            <consortium name="EnsemblMetazoa"/>
        </authorList>
    </citation>
    <scope>IDENTIFICATION</scope>
    <source>
        <strain evidence="6">MINIMUS1</strain>
    </source>
</reference>
<dbReference type="AlphaFoldDB" id="A0A182WJ62"/>
<dbReference type="GO" id="GO:1990904">
    <property type="term" value="C:ribonucleoprotein complex"/>
    <property type="evidence" value="ECO:0007669"/>
    <property type="project" value="UniProtKB-KW"/>
</dbReference>
<evidence type="ECO:0000259" key="5">
    <source>
        <dbReference type="SMART" id="SM01403"/>
    </source>
</evidence>
<evidence type="ECO:0000256" key="4">
    <source>
        <dbReference type="SAM" id="MobiDB-lite"/>
    </source>
</evidence>
<dbReference type="Proteomes" id="UP000075920">
    <property type="component" value="Unassembled WGS sequence"/>
</dbReference>
<feature type="region of interest" description="Disordered" evidence="4">
    <location>
        <begin position="450"/>
        <end position="547"/>
    </location>
</feature>
<evidence type="ECO:0000313" key="7">
    <source>
        <dbReference type="Proteomes" id="UP000075920"/>
    </source>
</evidence>
<dbReference type="InterPro" id="IPR025283">
    <property type="entry name" value="DUF4042"/>
</dbReference>
<evidence type="ECO:0000256" key="2">
    <source>
        <dbReference type="ARBA" id="ARBA00022980"/>
    </source>
</evidence>
<dbReference type="PANTHER" id="PTHR13366:SF0">
    <property type="entry name" value="HEAT REPEAT-CONTAINING PROTEIN 6"/>
    <property type="match status" value="1"/>
</dbReference>
<organism evidence="6 7">
    <name type="scientific">Anopheles minimus</name>
    <dbReference type="NCBI Taxonomy" id="112268"/>
    <lineage>
        <taxon>Eukaryota</taxon>
        <taxon>Metazoa</taxon>
        <taxon>Ecdysozoa</taxon>
        <taxon>Arthropoda</taxon>
        <taxon>Hexapoda</taxon>
        <taxon>Insecta</taxon>
        <taxon>Pterygota</taxon>
        <taxon>Neoptera</taxon>
        <taxon>Endopterygota</taxon>
        <taxon>Diptera</taxon>
        <taxon>Nematocera</taxon>
        <taxon>Culicoidea</taxon>
        <taxon>Culicidae</taxon>
        <taxon>Anophelinae</taxon>
        <taxon>Anopheles</taxon>
    </lineage>
</organism>
<keyword evidence="3" id="KW-0687">Ribonucleoprotein</keyword>
<feature type="compositionally biased region" description="Polar residues" evidence="4">
    <location>
        <begin position="527"/>
        <end position="544"/>
    </location>
</feature>
<dbReference type="InterPro" id="IPR011989">
    <property type="entry name" value="ARM-like"/>
</dbReference>
<keyword evidence="2" id="KW-0689">Ribosomal protein</keyword>
<reference evidence="7" key="1">
    <citation type="submission" date="2013-03" db="EMBL/GenBank/DDBJ databases">
        <title>The Genome Sequence of Anopheles minimus MINIMUS1.</title>
        <authorList>
            <consortium name="The Broad Institute Genomics Platform"/>
            <person name="Neafsey D.E."/>
            <person name="Walton C."/>
            <person name="Walker B."/>
            <person name="Young S.K."/>
            <person name="Zeng Q."/>
            <person name="Gargeya S."/>
            <person name="Fitzgerald M."/>
            <person name="Haas B."/>
            <person name="Abouelleil A."/>
            <person name="Allen A.W."/>
            <person name="Alvarado L."/>
            <person name="Arachchi H.M."/>
            <person name="Berlin A.M."/>
            <person name="Chapman S.B."/>
            <person name="Gainer-Dewar J."/>
            <person name="Goldberg J."/>
            <person name="Griggs A."/>
            <person name="Gujja S."/>
            <person name="Hansen M."/>
            <person name="Howarth C."/>
            <person name="Imamovic A."/>
            <person name="Ireland A."/>
            <person name="Larimer J."/>
            <person name="McCowan C."/>
            <person name="Murphy C."/>
            <person name="Pearson M."/>
            <person name="Poon T.W."/>
            <person name="Priest M."/>
            <person name="Roberts A."/>
            <person name="Saif S."/>
            <person name="Shea T."/>
            <person name="Sisk P."/>
            <person name="Sykes S."/>
            <person name="Wortman J."/>
            <person name="Nusbaum C."/>
            <person name="Birren B."/>
        </authorList>
    </citation>
    <scope>NUCLEOTIDE SEQUENCE [LARGE SCALE GENOMIC DNA]</scope>
    <source>
        <strain evidence="7">MINIMUS1</strain>
    </source>
</reference>
<dbReference type="InterPro" id="IPR016024">
    <property type="entry name" value="ARM-type_fold"/>
</dbReference>
<dbReference type="Pfam" id="PF00338">
    <property type="entry name" value="Ribosomal_S10"/>
    <property type="match status" value="1"/>
</dbReference>
<feature type="compositionally biased region" description="Basic and acidic residues" evidence="4">
    <location>
        <begin position="782"/>
        <end position="791"/>
    </location>
</feature>
<dbReference type="Gene3D" id="1.25.10.10">
    <property type="entry name" value="Leucine-rich Repeat Variant"/>
    <property type="match status" value="1"/>
</dbReference>
<evidence type="ECO:0000313" key="6">
    <source>
        <dbReference type="EnsemblMetazoa" id="AMIN010416-PA"/>
    </source>
</evidence>
<dbReference type="InterPro" id="IPR036838">
    <property type="entry name" value="Ribosomal_uS10_dom_sf"/>
</dbReference>
<evidence type="ECO:0000256" key="1">
    <source>
        <dbReference type="ARBA" id="ARBA00015263"/>
    </source>
</evidence>
<feature type="region of interest" description="Disordered" evidence="4">
    <location>
        <begin position="763"/>
        <end position="805"/>
    </location>
</feature>
<evidence type="ECO:0000256" key="3">
    <source>
        <dbReference type="ARBA" id="ARBA00023274"/>
    </source>
</evidence>
<dbReference type="SUPFAM" id="SSF48371">
    <property type="entry name" value="ARM repeat"/>
    <property type="match status" value="1"/>
</dbReference>
<dbReference type="STRING" id="112268.A0A182WJ62"/>
<dbReference type="PANTHER" id="PTHR13366">
    <property type="entry name" value="MALARIA ANTIGEN-RELATED"/>
    <property type="match status" value="1"/>
</dbReference>
<feature type="compositionally biased region" description="Acidic residues" evidence="4">
    <location>
        <begin position="763"/>
        <end position="781"/>
    </location>
</feature>
<dbReference type="SUPFAM" id="SSF54999">
    <property type="entry name" value="Ribosomal protein S10"/>
    <property type="match status" value="1"/>
</dbReference>
<dbReference type="Pfam" id="PF13251">
    <property type="entry name" value="DUF4042"/>
    <property type="match status" value="1"/>
</dbReference>
<feature type="domain" description="Small ribosomal subunit protein uS10" evidence="5">
    <location>
        <begin position="53"/>
        <end position="148"/>
    </location>
</feature>
<protein>
    <recommendedName>
        <fullName evidence="1">HEAT repeat-containing protein 6</fullName>
    </recommendedName>
</protein>